<dbReference type="eggNOG" id="COG4995">
    <property type="taxonomic scope" value="Bacteria"/>
</dbReference>
<dbReference type="Pfam" id="PF13176">
    <property type="entry name" value="TPR_7"/>
    <property type="match status" value="1"/>
</dbReference>
<dbReference type="OrthoDB" id="433986at2"/>
<dbReference type="KEGG" id="oac:Oscil6304_1381"/>
<feature type="repeat" description="TPR" evidence="1">
    <location>
        <begin position="124"/>
        <end position="157"/>
    </location>
</feature>
<dbReference type="PATRIC" id="fig|56110.3.peg.1669"/>
<dbReference type="InterPro" id="IPR019734">
    <property type="entry name" value="TPR_rpt"/>
</dbReference>
<protein>
    <recommendedName>
        <fullName evidence="2">CHAT domain-containing protein</fullName>
    </recommendedName>
</protein>
<feature type="repeat" description="TPR" evidence="1">
    <location>
        <begin position="204"/>
        <end position="237"/>
    </location>
</feature>
<dbReference type="SMART" id="SM00028">
    <property type="entry name" value="TPR"/>
    <property type="match status" value="12"/>
</dbReference>
<dbReference type="Pfam" id="PF13424">
    <property type="entry name" value="TPR_12"/>
    <property type="match status" value="5"/>
</dbReference>
<feature type="domain" description="CHAT" evidence="2">
    <location>
        <begin position="787"/>
        <end position="1124"/>
    </location>
</feature>
<dbReference type="eggNOG" id="COG0457">
    <property type="taxonomic scope" value="Bacteria"/>
</dbReference>
<dbReference type="InterPro" id="IPR024983">
    <property type="entry name" value="CHAT_dom"/>
</dbReference>
<sequence length="1125" mass="128381">MNELRKIAYIKLIQSLLSCPSGKQVKILSAHPELIDEGLVEMMRVVAEMTGEQGQRNAGWLRNLAGKIETANYSLPRLQTKLAADTLLQQGLQQYQQSQYPRAFQSLQRCLALYQTIGDKARMATAWRVLGDIEQRRGNWDEAERLFRQSLQLSTELGDRCGMATSWGQLGDIEQRRGNWDEAERLFRQSLQLSTELGDRKGIATSWRVLGDIEQRRGNWDEAERLYQQSLELRIELDDRSGMASSWASLGDIQRNWGNWDEAERLYQQSLALRIELDDRSGMASSWASLGDIQRNWGNWDEADHLYRQSLKLSTKLGERSSIANSWGQLGNIEKLRGNWDEAERLFRQSLELSTELGEPFSMANSWGQLGDIQRFRGNWDEAEHLYRQYLEVMTKLGERFGIATSWGVLGNIEKLRGNWDEAERLFRQSLELSTNLGERSRMATAWGELGDIEKLRGNWDEAERLFRQSLELSTNLGDKSGMGDSYNDLAIVHTHFNQIPEAIAAWRKGLAVCPPNRFPLEALELGRSLGNTAFDIEEWETAIEGYEAAIEAVETLCSFTDSYTEKQKRREAEISVYEKLVQACIHAEEIGKALASVERSKSRNLIELLVNANLEPTGNIPEEMRQELDRLRREVTAKQRILESLDNPLNSNLVSDTDFGQRRSESPNFNPTAIETIREQYIAAKQALNALLDRLKAYDPNFTLTQRVEPIQFSEIQGLIDEKTALIEWYLTRDRIYAFVVTGGDGKISHWESTPTQYTDLQQLCQTYLDAYFSNKSQWKTDLDGFLQRLSDILDLPQLIARIPSDYRQLILIPYRDLHLFPLHALAINRATAPHYLCDRFPDGVKYAPSCQFLQVSQRNQKSESQNRFFAIQNPTGDLTYADLEVEAIFPAFHPNASCLTRQQATKLALSQHPYEADFRSAEYLHFAGHGGFNFTNPLDSFLVLAGAVAGGENNSGRDPERFVSWRKGESVELEKCYTLGELFELNLPYCRLVILSACETGLIGVSPDLEEYMSLGLGFLYAGAQNVICSLWAVNDLSTAILMVKLYEELQTQSSVSQALNQAQQWMRSVTKRALIQWLDELSLEKEVKDSLRKNLPRLGLKPPEYRPFEDRHHWAAFCAIGI</sequence>
<reference evidence="3 4" key="1">
    <citation type="submission" date="2012-06" db="EMBL/GenBank/DDBJ databases">
        <title>Finished chromosome of genome of Oscillatoria acuminata PCC 6304.</title>
        <authorList>
            <consortium name="US DOE Joint Genome Institute"/>
            <person name="Gugger M."/>
            <person name="Coursin T."/>
            <person name="Rippka R."/>
            <person name="Tandeau De Marsac N."/>
            <person name="Huntemann M."/>
            <person name="Wei C.-L."/>
            <person name="Han J."/>
            <person name="Detter J.C."/>
            <person name="Han C."/>
            <person name="Tapia R."/>
            <person name="Davenport K."/>
            <person name="Daligault H."/>
            <person name="Erkkila T."/>
            <person name="Gu W."/>
            <person name="Munk A.C.C."/>
            <person name="Teshima H."/>
            <person name="Xu Y."/>
            <person name="Chain P."/>
            <person name="Chen A."/>
            <person name="Krypides N."/>
            <person name="Mavromatis K."/>
            <person name="Markowitz V."/>
            <person name="Szeto E."/>
            <person name="Ivanova N."/>
            <person name="Mikhailova N."/>
            <person name="Ovchinnikova G."/>
            <person name="Pagani I."/>
            <person name="Pati A."/>
            <person name="Goodwin L."/>
            <person name="Peters L."/>
            <person name="Pitluck S."/>
            <person name="Woyke T."/>
            <person name="Kerfeld C."/>
        </authorList>
    </citation>
    <scope>NUCLEOTIDE SEQUENCE [LARGE SCALE GENOMIC DNA]</scope>
    <source>
        <strain evidence="3 4">PCC 6304</strain>
    </source>
</reference>
<dbReference type="EMBL" id="CP003607">
    <property type="protein sequence ID" value="AFY81088.1"/>
    <property type="molecule type" value="Genomic_DNA"/>
</dbReference>
<dbReference type="AlphaFoldDB" id="K9TF97"/>
<feature type="repeat" description="TPR" evidence="1">
    <location>
        <begin position="444"/>
        <end position="477"/>
    </location>
</feature>
<dbReference type="RefSeq" id="WP_015147736.1">
    <property type="nucleotide sequence ID" value="NC_019693.1"/>
</dbReference>
<keyword evidence="4" id="KW-1185">Reference proteome</keyword>
<dbReference type="InParanoid" id="K9TF97"/>
<evidence type="ECO:0000313" key="4">
    <source>
        <dbReference type="Proteomes" id="UP000010367"/>
    </source>
</evidence>
<dbReference type="Gene3D" id="1.25.40.10">
    <property type="entry name" value="Tetratricopeptide repeat domain"/>
    <property type="match status" value="3"/>
</dbReference>
<dbReference type="STRING" id="56110.Oscil6304_1381"/>
<dbReference type="Proteomes" id="UP000010367">
    <property type="component" value="Chromosome"/>
</dbReference>
<dbReference type="PANTHER" id="PTHR10098:SF108">
    <property type="entry name" value="TETRATRICOPEPTIDE REPEAT PROTEIN 28"/>
    <property type="match status" value="1"/>
</dbReference>
<feature type="repeat" description="TPR" evidence="1">
    <location>
        <begin position="284"/>
        <end position="317"/>
    </location>
</feature>
<keyword evidence="1" id="KW-0802">TPR repeat</keyword>
<feature type="repeat" description="TPR" evidence="1">
    <location>
        <begin position="324"/>
        <end position="357"/>
    </location>
</feature>
<feature type="repeat" description="TPR" evidence="1">
    <location>
        <begin position="164"/>
        <end position="197"/>
    </location>
</feature>
<dbReference type="HOGENOM" id="CLU_003728_15_1_3"/>
<organism evidence="3 4">
    <name type="scientific">Oscillatoria acuminata PCC 6304</name>
    <dbReference type="NCBI Taxonomy" id="56110"/>
    <lineage>
        <taxon>Bacteria</taxon>
        <taxon>Bacillati</taxon>
        <taxon>Cyanobacteriota</taxon>
        <taxon>Cyanophyceae</taxon>
        <taxon>Oscillatoriophycideae</taxon>
        <taxon>Oscillatoriales</taxon>
        <taxon>Oscillatoriaceae</taxon>
        <taxon>Oscillatoria</taxon>
    </lineage>
</organism>
<dbReference type="PANTHER" id="PTHR10098">
    <property type="entry name" value="RAPSYN-RELATED"/>
    <property type="match status" value="1"/>
</dbReference>
<dbReference type="InterPro" id="IPR011990">
    <property type="entry name" value="TPR-like_helical_dom_sf"/>
</dbReference>
<dbReference type="PROSITE" id="PS50005">
    <property type="entry name" value="TPR"/>
    <property type="match status" value="8"/>
</dbReference>
<dbReference type="Pfam" id="PF12770">
    <property type="entry name" value="CHAT"/>
    <property type="match status" value="1"/>
</dbReference>
<evidence type="ECO:0000256" key="1">
    <source>
        <dbReference type="PROSITE-ProRule" id="PRU00339"/>
    </source>
</evidence>
<proteinExistence type="predicted"/>
<evidence type="ECO:0000259" key="2">
    <source>
        <dbReference type="Pfam" id="PF12770"/>
    </source>
</evidence>
<gene>
    <name evidence="3" type="ORF">Oscil6304_1381</name>
</gene>
<feature type="repeat" description="TPR" evidence="1">
    <location>
        <begin position="244"/>
        <end position="277"/>
    </location>
</feature>
<name>K9TF97_9CYAN</name>
<dbReference type="SUPFAM" id="SSF48452">
    <property type="entry name" value="TPR-like"/>
    <property type="match status" value="3"/>
</dbReference>
<feature type="repeat" description="TPR" evidence="1">
    <location>
        <begin position="404"/>
        <end position="437"/>
    </location>
</feature>
<accession>K9TF97</accession>
<evidence type="ECO:0000313" key="3">
    <source>
        <dbReference type="EMBL" id="AFY81088.1"/>
    </source>
</evidence>